<dbReference type="GO" id="GO:0001147">
    <property type="term" value="F:transcription termination site sequence-specific DNA binding"/>
    <property type="evidence" value="ECO:0007669"/>
    <property type="project" value="TreeGrafter"/>
</dbReference>
<organism evidence="9 10">
    <name type="scientific">Orchesella cincta</name>
    <name type="common">Springtail</name>
    <name type="synonym">Podura cincta</name>
    <dbReference type="NCBI Taxonomy" id="48709"/>
    <lineage>
        <taxon>Eukaryota</taxon>
        <taxon>Metazoa</taxon>
        <taxon>Ecdysozoa</taxon>
        <taxon>Arthropoda</taxon>
        <taxon>Hexapoda</taxon>
        <taxon>Collembola</taxon>
        <taxon>Entomobryomorpha</taxon>
        <taxon>Entomobryoidea</taxon>
        <taxon>Orchesellidae</taxon>
        <taxon>Orchesellinae</taxon>
        <taxon>Orchesella</taxon>
    </lineage>
</organism>
<dbReference type="Pfam" id="PF13087">
    <property type="entry name" value="AAA_12"/>
    <property type="match status" value="1"/>
</dbReference>
<feature type="coiled-coil region" evidence="5">
    <location>
        <begin position="772"/>
        <end position="806"/>
    </location>
</feature>
<dbReference type="GO" id="GO:0005524">
    <property type="term" value="F:ATP binding"/>
    <property type="evidence" value="ECO:0007669"/>
    <property type="project" value="UniProtKB-KW"/>
</dbReference>
<evidence type="ECO:0000256" key="4">
    <source>
        <dbReference type="ARBA" id="ARBA00022840"/>
    </source>
</evidence>
<feature type="domain" description="DNA2/NAM7 helicase-like C-terminal" evidence="8">
    <location>
        <begin position="940"/>
        <end position="1120"/>
    </location>
</feature>
<dbReference type="CDD" id="cd18808">
    <property type="entry name" value="SF1_C_Upf1"/>
    <property type="match status" value="1"/>
</dbReference>
<name>A0A1D2N1G7_ORCCI</name>
<dbReference type="PANTHER" id="PTHR10887">
    <property type="entry name" value="DNA2/NAM7 HELICASE FAMILY"/>
    <property type="match status" value="1"/>
</dbReference>
<protein>
    <submittedName>
        <fullName evidence="9">Putative helicase senataxin</fullName>
    </submittedName>
</protein>
<dbReference type="FunFam" id="3.40.50.300:FF:000326">
    <property type="entry name" value="P-loop containing nucleoside triphosphate hydrolase"/>
    <property type="match status" value="1"/>
</dbReference>
<dbReference type="InterPro" id="IPR045055">
    <property type="entry name" value="DNA2/NAM7-like"/>
</dbReference>
<evidence type="ECO:0000259" key="7">
    <source>
        <dbReference type="Pfam" id="PF13086"/>
    </source>
</evidence>
<dbReference type="InterPro" id="IPR041677">
    <property type="entry name" value="DNA2/NAM7_AAA_11"/>
</dbReference>
<evidence type="ECO:0000313" key="10">
    <source>
        <dbReference type="Proteomes" id="UP000094527"/>
    </source>
</evidence>
<comment type="caution">
    <text evidence="9">The sequence shown here is derived from an EMBL/GenBank/DDBJ whole genome shotgun (WGS) entry which is preliminary data.</text>
</comment>
<gene>
    <name evidence="9" type="ORF">Ocin01_07625</name>
</gene>
<dbReference type="Gene3D" id="3.40.50.300">
    <property type="entry name" value="P-loop containing nucleotide triphosphate hydrolases"/>
    <property type="match status" value="2"/>
</dbReference>
<dbReference type="InterPro" id="IPR027417">
    <property type="entry name" value="P-loop_NTPase"/>
</dbReference>
<dbReference type="OMA" id="QFLCLEV"/>
<feature type="domain" description="DNA2/NAM7 helicase helicase" evidence="7">
    <location>
        <begin position="656"/>
        <end position="930"/>
    </location>
</feature>
<feature type="region of interest" description="Disordered" evidence="6">
    <location>
        <begin position="281"/>
        <end position="339"/>
    </location>
</feature>
<dbReference type="AlphaFoldDB" id="A0A1D2N1G7"/>
<evidence type="ECO:0000256" key="6">
    <source>
        <dbReference type="SAM" id="MobiDB-lite"/>
    </source>
</evidence>
<evidence type="ECO:0000256" key="1">
    <source>
        <dbReference type="ARBA" id="ARBA00022741"/>
    </source>
</evidence>
<feature type="compositionally biased region" description="Polar residues" evidence="6">
    <location>
        <begin position="133"/>
        <end position="146"/>
    </location>
</feature>
<evidence type="ECO:0000256" key="5">
    <source>
        <dbReference type="SAM" id="Coils"/>
    </source>
</evidence>
<feature type="region of interest" description="Disordered" evidence="6">
    <location>
        <begin position="1"/>
        <end position="204"/>
    </location>
</feature>
<dbReference type="GO" id="GO:0016604">
    <property type="term" value="C:nuclear body"/>
    <property type="evidence" value="ECO:0007669"/>
    <property type="project" value="TreeGrafter"/>
</dbReference>
<keyword evidence="3 9" id="KW-0347">Helicase</keyword>
<evidence type="ECO:0000256" key="3">
    <source>
        <dbReference type="ARBA" id="ARBA00022806"/>
    </source>
</evidence>
<keyword evidence="4" id="KW-0067">ATP-binding</keyword>
<dbReference type="GO" id="GO:0005694">
    <property type="term" value="C:chromosome"/>
    <property type="evidence" value="ECO:0007669"/>
    <property type="project" value="UniProtKB-ARBA"/>
</dbReference>
<dbReference type="EMBL" id="LJIJ01000302">
    <property type="protein sequence ID" value="ODM99051.1"/>
    <property type="molecule type" value="Genomic_DNA"/>
</dbReference>
<evidence type="ECO:0000259" key="8">
    <source>
        <dbReference type="Pfam" id="PF13087"/>
    </source>
</evidence>
<dbReference type="InterPro" id="IPR041679">
    <property type="entry name" value="DNA2/NAM7-like_C"/>
</dbReference>
<evidence type="ECO:0000313" key="9">
    <source>
        <dbReference type="EMBL" id="ODM99051.1"/>
    </source>
</evidence>
<reference evidence="9 10" key="1">
    <citation type="journal article" date="2016" name="Genome Biol. Evol.">
        <title>Gene Family Evolution Reflects Adaptation to Soil Environmental Stressors in the Genome of the Collembolan Orchesella cincta.</title>
        <authorList>
            <person name="Faddeeva-Vakhrusheva A."/>
            <person name="Derks M.F."/>
            <person name="Anvar S.Y."/>
            <person name="Agamennone V."/>
            <person name="Suring W."/>
            <person name="Smit S."/>
            <person name="van Straalen N.M."/>
            <person name="Roelofs D."/>
        </authorList>
    </citation>
    <scope>NUCLEOTIDE SEQUENCE [LARGE SCALE GENOMIC DNA]</scope>
    <source>
        <tissue evidence="9">Mixed pool</tissue>
    </source>
</reference>
<feature type="compositionally biased region" description="Basic and acidic residues" evidence="6">
    <location>
        <begin position="147"/>
        <end position="190"/>
    </location>
</feature>
<dbReference type="GO" id="GO:0016787">
    <property type="term" value="F:hydrolase activity"/>
    <property type="evidence" value="ECO:0007669"/>
    <property type="project" value="UniProtKB-KW"/>
</dbReference>
<dbReference type="Pfam" id="PF13086">
    <property type="entry name" value="AAA_11"/>
    <property type="match status" value="1"/>
</dbReference>
<evidence type="ECO:0000256" key="2">
    <source>
        <dbReference type="ARBA" id="ARBA00022801"/>
    </source>
</evidence>
<dbReference type="OrthoDB" id="2285229at2759"/>
<dbReference type="Proteomes" id="UP000094527">
    <property type="component" value="Unassembled WGS sequence"/>
</dbReference>
<dbReference type="InterPro" id="IPR047187">
    <property type="entry name" value="SF1_C_Upf1"/>
</dbReference>
<proteinExistence type="predicted"/>
<dbReference type="GO" id="GO:0006369">
    <property type="term" value="P:termination of RNA polymerase II transcription"/>
    <property type="evidence" value="ECO:0007669"/>
    <property type="project" value="TreeGrafter"/>
</dbReference>
<dbReference type="SUPFAM" id="SSF52540">
    <property type="entry name" value="P-loop containing nucleoside triphosphate hydrolases"/>
    <property type="match status" value="1"/>
</dbReference>
<sequence>MTTSKKAVDESDSDDSVQDVAGKRAENGRMTTSKKAVDESDSDDSVPDVAGKRKIASKPSVEELQPTSPPNEVESPMIVEKSPAAEKTTPRRIMLIDHPPLPRSAQRAQSKTRNFPVPHLVTKLNKLRPHGPQTESRNETLPQSPITDRDFSRLTKEEQKNIRSQKLKDVELKKQQERDEKSSKSPEKRIPTAKIKITSRNRNQGLMESIIGSKTKDNVEELSGNQDAAATKPSTTDTIRENGVNATAMRLLNLSGTIPATTPSVATASRNLDAHTFKVPSLPLSNTVSKGHNNQKSNQKSTSDNIQGEVKNQRSSNASEPPPVPGPSRAIKVPTPTTNQALLKPGARAILSPPGGIGNMMYKEKSGSSSVAAKQKDSCDWKTLISEEDIFLRMFAWRPVWLHEQKEHSEPPPVLKLDGDELVLRTAVVKYQTYEDYMYTYYPLLLSEIWHVISSDASKSIKSESFHQKSSEYRVRITGINREGFCHFARPKPGKPHAKDESWCNVVCESWWEHLNERNFKKDFVILTIFGKDKNNSQIEKKVFGLVVFDHKATMESIGGKVECDPRLKAKGARGYRFREMIQCRISKHFPIDMKQLGYITQISYIMPKIREFRGLNCLQSSKLFNHIVSPPKINNPWTSSYPPMSSHQMIRICHQLNSEQQSMVNYITSRVFSNDPELMLMHGPPGTGKTTTIVALVLQLIHSYRMKYKTGTPRILICTPSNAAIDEIMRRLIKAINDLPSTDRKINMLRVGDGCAKELEKYTVGFLSREKEEEKSTSKTLKIELESLNHEVEEKEKEVNRKRSDPNRCLIQYEALLCKLQEVKGRRESVLQDLNMNKKKGKPVAGEKSRNDVIKNTNIICSTLSGSSNSLMRNAFGKFISEEQKHFMCCIIDEASQTTEPETLLPIGLEIDKLILIGDPKQLGATVLSPEADKKNFFQSLFKRLFEHYDRPDNVVGLQNPVMTLRRQYRMHKEIVHFPNAFSYDGKLETYYKQPDGYLLRPYYFLNLRQIENVDEVELVKSVLEAIQQVLQTTQTTWTVGVITPYSAQKQSIRNALQDKTFSALKSIQVDTVDGFQGQERDIIILSCVRTEATGFLKSATRLNVALTRAKHSMYIIGDLNCLSKDNMWKCLIQDAARRGHTYKVNPDFRIHIKALSTDLINNLKNSEKQRDQNSKAA</sequence>
<dbReference type="STRING" id="48709.A0A1D2N1G7"/>
<keyword evidence="5" id="KW-0175">Coiled coil</keyword>
<keyword evidence="1" id="KW-0547">Nucleotide-binding</keyword>
<keyword evidence="10" id="KW-1185">Reference proteome</keyword>
<keyword evidence="2" id="KW-0378">Hydrolase</keyword>
<dbReference type="PANTHER" id="PTHR10887:SF495">
    <property type="entry name" value="HELICASE SENATAXIN ISOFORM X1-RELATED"/>
    <property type="match status" value="1"/>
</dbReference>
<dbReference type="GO" id="GO:0004386">
    <property type="term" value="F:helicase activity"/>
    <property type="evidence" value="ECO:0007669"/>
    <property type="project" value="UniProtKB-KW"/>
</dbReference>
<accession>A0A1D2N1G7</accession>
<feature type="compositionally biased region" description="Polar residues" evidence="6">
    <location>
        <begin position="283"/>
        <end position="306"/>
    </location>
</feature>